<feature type="region of interest" description="Disordered" evidence="1">
    <location>
        <begin position="207"/>
        <end position="321"/>
    </location>
</feature>
<keyword evidence="2" id="KW-0812">Transmembrane</keyword>
<dbReference type="Proteomes" id="UP000014480">
    <property type="component" value="Unassembled WGS sequence"/>
</dbReference>
<feature type="transmembrane region" description="Helical" evidence="2">
    <location>
        <begin position="29"/>
        <end position="50"/>
    </location>
</feature>
<name>N4UYQ0_COLOR</name>
<dbReference type="EMBL" id="AMCV02000017">
    <property type="protein sequence ID" value="TDZ20292.1"/>
    <property type="molecule type" value="Genomic_DNA"/>
</dbReference>
<keyword evidence="2" id="KW-1133">Transmembrane helix</keyword>
<evidence type="ECO:0000313" key="3">
    <source>
        <dbReference type="EMBL" id="TDZ20292.1"/>
    </source>
</evidence>
<protein>
    <submittedName>
        <fullName evidence="3">Uncharacterized protein</fullName>
    </submittedName>
</protein>
<dbReference type="HOGENOM" id="CLU_055465_0_0_1"/>
<accession>N4UYQ0</accession>
<evidence type="ECO:0000313" key="4">
    <source>
        <dbReference type="Proteomes" id="UP000014480"/>
    </source>
</evidence>
<dbReference type="STRING" id="1213857.N4UYQ0"/>
<dbReference type="eggNOG" id="ENOG502SYWK">
    <property type="taxonomic scope" value="Eukaryota"/>
</dbReference>
<dbReference type="PANTHER" id="PTHR37451">
    <property type="entry name" value="MARVEL DOMAIN"/>
    <property type="match status" value="1"/>
</dbReference>
<feature type="compositionally biased region" description="Polar residues" evidence="1">
    <location>
        <begin position="281"/>
        <end position="291"/>
    </location>
</feature>
<feature type="transmembrane region" description="Helical" evidence="2">
    <location>
        <begin position="56"/>
        <end position="77"/>
    </location>
</feature>
<reference evidence="4" key="2">
    <citation type="journal article" date="2019" name="Mol. Plant Microbe Interact.">
        <title>Genome sequence resources for four phytopathogenic fungi from the Colletotrichum orbiculare species complex.</title>
        <authorList>
            <person name="Gan P."/>
            <person name="Tsushima A."/>
            <person name="Narusaka M."/>
            <person name="Narusaka Y."/>
            <person name="Takano Y."/>
            <person name="Kubo Y."/>
            <person name="Shirasu K."/>
        </authorList>
    </citation>
    <scope>GENOME REANNOTATION</scope>
    <source>
        <strain evidence="4">104-T / ATCC 96160 / CBS 514.97 / LARS 414 / MAFF 240422</strain>
    </source>
</reference>
<feature type="compositionally biased region" description="Low complexity" evidence="1">
    <location>
        <begin position="230"/>
        <end position="280"/>
    </location>
</feature>
<dbReference type="PANTHER" id="PTHR37451:SF4">
    <property type="entry name" value="MARVEL DOMAIN-CONTAINING PROTEIN"/>
    <property type="match status" value="1"/>
</dbReference>
<feature type="transmembrane region" description="Helical" evidence="2">
    <location>
        <begin position="84"/>
        <end position="105"/>
    </location>
</feature>
<sequence length="321" mass="34678">MQQVQYSNQRPAGREHVPLYPKGFIALRIVQLVLAVVITGICAFGVYILPFSGNCFMIFVSLSTIIVTVWLVVAEYAMPKIYNLWAVLALDIFLLVFWLCSFGLLASQSAFLFGSAVCDYYGYCYSYSAVLSSCMAAAAGLGGLEFALFITSLSIHSVMLHRHRKAGLHSSPGSSSSASSGAVAPVVASQTLPEKNAGVQVTNAAYPPAHQGQSAPPYGHQEAAYGGQMAPQQAYHPGAQQQQQQQQQQMYGQAPVQQHQMQPQQQQQQQNYYPQQAPTPLSAQNTGGSFVQMQPQQGAPPPMPPAPNAHEVSGNVYPSHQ</sequence>
<gene>
    <name evidence="3" type="ORF">Cob_v006468</name>
</gene>
<evidence type="ECO:0000256" key="1">
    <source>
        <dbReference type="SAM" id="MobiDB-lite"/>
    </source>
</evidence>
<proteinExistence type="predicted"/>
<dbReference type="AlphaFoldDB" id="N4UYQ0"/>
<keyword evidence="4" id="KW-1185">Reference proteome</keyword>
<evidence type="ECO:0000256" key="2">
    <source>
        <dbReference type="SAM" id="Phobius"/>
    </source>
</evidence>
<feature type="transmembrane region" description="Helical" evidence="2">
    <location>
        <begin position="125"/>
        <end position="155"/>
    </location>
</feature>
<comment type="caution">
    <text evidence="3">The sequence shown here is derived from an EMBL/GenBank/DDBJ whole genome shotgun (WGS) entry which is preliminary data.</text>
</comment>
<keyword evidence="2" id="KW-0472">Membrane</keyword>
<organism evidence="3 4">
    <name type="scientific">Colletotrichum orbiculare (strain 104-T / ATCC 96160 / CBS 514.97 / LARS 414 / MAFF 240422)</name>
    <name type="common">Cucumber anthracnose fungus</name>
    <name type="synonym">Colletotrichum lagenarium</name>
    <dbReference type="NCBI Taxonomy" id="1213857"/>
    <lineage>
        <taxon>Eukaryota</taxon>
        <taxon>Fungi</taxon>
        <taxon>Dikarya</taxon>
        <taxon>Ascomycota</taxon>
        <taxon>Pezizomycotina</taxon>
        <taxon>Sordariomycetes</taxon>
        <taxon>Hypocreomycetidae</taxon>
        <taxon>Glomerellales</taxon>
        <taxon>Glomerellaceae</taxon>
        <taxon>Colletotrichum</taxon>
        <taxon>Colletotrichum orbiculare species complex</taxon>
    </lineage>
</organism>
<feature type="compositionally biased region" description="Pro residues" evidence="1">
    <location>
        <begin position="298"/>
        <end position="307"/>
    </location>
</feature>
<dbReference type="OrthoDB" id="5325022at2759"/>
<reference evidence="4" key="1">
    <citation type="journal article" date="2013" name="New Phytol.">
        <title>Comparative genomic and transcriptomic analyses reveal the hemibiotrophic stage shift of Colletotrichum fungi.</title>
        <authorList>
            <person name="Gan P."/>
            <person name="Ikeda K."/>
            <person name="Irieda H."/>
            <person name="Narusaka M."/>
            <person name="O'Connell R.J."/>
            <person name="Narusaka Y."/>
            <person name="Takano Y."/>
            <person name="Kubo Y."/>
            <person name="Shirasu K."/>
        </authorList>
    </citation>
    <scope>NUCLEOTIDE SEQUENCE [LARGE SCALE GENOMIC DNA]</scope>
    <source>
        <strain evidence="4">104-T / ATCC 96160 / CBS 514.97 / LARS 414 / MAFF 240422</strain>
    </source>
</reference>